<dbReference type="GO" id="GO:0046872">
    <property type="term" value="F:metal ion binding"/>
    <property type="evidence" value="ECO:0007669"/>
    <property type="project" value="UniProtKB-KW"/>
</dbReference>
<feature type="binding site" evidence="15">
    <location>
        <position position="17"/>
    </location>
    <ligand>
        <name>Na(+)</name>
        <dbReference type="ChEBI" id="CHEBI:29101"/>
        <label>1</label>
    </ligand>
</feature>
<keyword evidence="8 15" id="KW-0915">Sodium</keyword>
<proteinExistence type="inferred from homology"/>
<evidence type="ECO:0000256" key="5">
    <source>
        <dbReference type="ARBA" id="ARBA00022847"/>
    </source>
</evidence>
<feature type="transmembrane region" description="Helical" evidence="16">
    <location>
        <begin position="77"/>
        <end position="98"/>
    </location>
</feature>
<keyword evidence="3" id="KW-0813">Transport</keyword>
<dbReference type="GO" id="GO:0005886">
    <property type="term" value="C:plasma membrane"/>
    <property type="evidence" value="ECO:0007669"/>
    <property type="project" value="TreeGrafter"/>
</dbReference>
<dbReference type="PRINTS" id="PR00176">
    <property type="entry name" value="NANEUSMPORT"/>
</dbReference>
<evidence type="ECO:0000256" key="13">
    <source>
        <dbReference type="ARBA" id="ARBA00037785"/>
    </source>
</evidence>
<feature type="transmembrane region" description="Helical" evidence="16">
    <location>
        <begin position="45"/>
        <end position="71"/>
    </location>
</feature>
<keyword evidence="7 16" id="KW-1133">Transmembrane helix</keyword>
<name>A0A147BAW0_9ACAR</name>
<comment type="function">
    <text evidence="13">Unusual broad substrate spectrum amino acid:sodium cotransporter that promotes absorption of the D isomers of essential amino acids. Neutral amino acids are the preferred substrates, especially methionine and phenylalanine.</text>
</comment>
<evidence type="ECO:0000256" key="14">
    <source>
        <dbReference type="ARBA" id="ARBA00040215"/>
    </source>
</evidence>
<evidence type="ECO:0000256" key="6">
    <source>
        <dbReference type="ARBA" id="ARBA00022970"/>
    </source>
</evidence>
<accession>A0A147BAW0</accession>
<comment type="similarity">
    <text evidence="2">Belongs to the sodium:neurotransmitter symporter (SNF) (TC 2.A.22) family.</text>
</comment>
<dbReference type="GO" id="GO:0089718">
    <property type="term" value="P:amino acid import across plasma membrane"/>
    <property type="evidence" value="ECO:0007669"/>
    <property type="project" value="TreeGrafter"/>
</dbReference>
<evidence type="ECO:0000256" key="10">
    <source>
        <dbReference type="ARBA" id="ARBA00023136"/>
    </source>
</evidence>
<dbReference type="SUPFAM" id="SSF161070">
    <property type="entry name" value="SNF-like"/>
    <property type="match status" value="1"/>
</dbReference>
<evidence type="ECO:0000256" key="12">
    <source>
        <dbReference type="ARBA" id="ARBA00023201"/>
    </source>
</evidence>
<dbReference type="GO" id="GO:0005283">
    <property type="term" value="F:amino acid:sodium symporter activity"/>
    <property type="evidence" value="ECO:0007669"/>
    <property type="project" value="TreeGrafter"/>
</dbReference>
<keyword evidence="6" id="KW-0029">Amino-acid transport</keyword>
<keyword evidence="4 16" id="KW-0812">Transmembrane</keyword>
<protein>
    <recommendedName>
        <fullName evidence="14">Sodium-dependent nutrient amino acid transporter 1</fullName>
    </recommendedName>
</protein>
<keyword evidence="10 16" id="KW-0472">Membrane</keyword>
<dbReference type="EMBL" id="GEIB01000223">
    <property type="protein sequence ID" value="JAR87582.1"/>
    <property type="molecule type" value="Transcribed_RNA"/>
</dbReference>
<evidence type="ECO:0000256" key="3">
    <source>
        <dbReference type="ARBA" id="ARBA00022448"/>
    </source>
</evidence>
<evidence type="ECO:0000256" key="4">
    <source>
        <dbReference type="ARBA" id="ARBA00022692"/>
    </source>
</evidence>
<dbReference type="GO" id="GO:0015179">
    <property type="term" value="F:L-amino acid transmembrane transporter activity"/>
    <property type="evidence" value="ECO:0007669"/>
    <property type="project" value="TreeGrafter"/>
</dbReference>
<keyword evidence="9" id="KW-0406">Ion transport</keyword>
<dbReference type="PANTHER" id="PTHR11616">
    <property type="entry name" value="SODIUM/CHLORIDE DEPENDENT TRANSPORTER"/>
    <property type="match status" value="1"/>
</dbReference>
<feature type="binding site" evidence="15">
    <location>
        <position position="21"/>
    </location>
    <ligand>
        <name>Na(+)</name>
        <dbReference type="ChEBI" id="CHEBI:29101"/>
        <label>1</label>
    </ligand>
</feature>
<keyword evidence="11" id="KW-0325">Glycoprotein</keyword>
<comment type="subcellular location">
    <subcellularLocation>
        <location evidence="1">Membrane</location>
        <topology evidence="1">Multi-pass membrane protein</topology>
    </subcellularLocation>
</comment>
<evidence type="ECO:0000256" key="8">
    <source>
        <dbReference type="ARBA" id="ARBA00023053"/>
    </source>
</evidence>
<feature type="non-terminal residue" evidence="17">
    <location>
        <position position="1"/>
    </location>
</feature>
<evidence type="ECO:0000256" key="16">
    <source>
        <dbReference type="SAM" id="Phobius"/>
    </source>
</evidence>
<evidence type="ECO:0000256" key="15">
    <source>
        <dbReference type="PIRSR" id="PIRSR600175-1"/>
    </source>
</evidence>
<evidence type="ECO:0000256" key="7">
    <source>
        <dbReference type="ARBA" id="ARBA00022989"/>
    </source>
</evidence>
<evidence type="ECO:0000256" key="1">
    <source>
        <dbReference type="ARBA" id="ARBA00004141"/>
    </source>
</evidence>
<evidence type="ECO:0000256" key="2">
    <source>
        <dbReference type="ARBA" id="ARBA00006459"/>
    </source>
</evidence>
<reference evidence="17" key="1">
    <citation type="submission" date="2016-03" db="EMBL/GenBank/DDBJ databases">
        <title>Gut transcriptome analysis on engorged females of Ornithodoros mimon (Acari: Argasidae) and phylogenetic inferences of soft ticks.</title>
        <authorList>
            <person name="Landulfo G.A."/>
            <person name="Giovanni D."/>
            <person name="Carvalho E."/>
            <person name="Junqueira-de-Azevedo I."/>
            <person name="Patane J."/>
            <person name="Mendoca R."/>
            <person name="Barros-Battesti D."/>
        </authorList>
    </citation>
    <scope>NUCLEOTIDE SEQUENCE</scope>
    <source>
        <strain evidence="17">Females</strain>
        <tissue evidence="17">Gut</tissue>
    </source>
</reference>
<dbReference type="Pfam" id="PF00209">
    <property type="entry name" value="SNF"/>
    <property type="match status" value="1"/>
</dbReference>
<organism evidence="17">
    <name type="scientific">Alectorobius mimon</name>
    <dbReference type="NCBI Taxonomy" id="360319"/>
    <lineage>
        <taxon>Eukaryota</taxon>
        <taxon>Metazoa</taxon>
        <taxon>Ecdysozoa</taxon>
        <taxon>Arthropoda</taxon>
        <taxon>Chelicerata</taxon>
        <taxon>Arachnida</taxon>
        <taxon>Acari</taxon>
        <taxon>Parasitiformes</taxon>
        <taxon>Ixodida</taxon>
        <taxon>Ixodoidea</taxon>
        <taxon>Argasidae</taxon>
        <taxon>Ornithodorinae</taxon>
        <taxon>Alectorobius</taxon>
    </lineage>
</organism>
<dbReference type="AlphaFoldDB" id="A0A147BAW0"/>
<keyword evidence="15" id="KW-0479">Metal-binding</keyword>
<keyword evidence="12" id="KW-0739">Sodium transport</keyword>
<dbReference type="PROSITE" id="PS50267">
    <property type="entry name" value="NA_NEUROTRAN_SYMP_3"/>
    <property type="match status" value="1"/>
</dbReference>
<evidence type="ECO:0000256" key="9">
    <source>
        <dbReference type="ARBA" id="ARBA00023065"/>
    </source>
</evidence>
<evidence type="ECO:0000256" key="11">
    <source>
        <dbReference type="ARBA" id="ARBA00023180"/>
    </source>
</evidence>
<feature type="transmembrane region" description="Helical" evidence="16">
    <location>
        <begin position="159"/>
        <end position="178"/>
    </location>
</feature>
<evidence type="ECO:0000313" key="17">
    <source>
        <dbReference type="EMBL" id="JAR87582.1"/>
    </source>
</evidence>
<dbReference type="InterPro" id="IPR037272">
    <property type="entry name" value="SNS_sf"/>
</dbReference>
<keyword evidence="5" id="KW-0769">Symport</keyword>
<dbReference type="InterPro" id="IPR000175">
    <property type="entry name" value="Na/ntran_symport"/>
</dbReference>
<dbReference type="PANTHER" id="PTHR11616:SF321">
    <property type="entry name" value="SODIUM-DEPENDENT NUTRIENT AMINO ACID TRANSPORTER 1-RELATED"/>
    <property type="match status" value="1"/>
</dbReference>
<sequence>FVPQLWSVLFFFMLFTLGIGSSVGVVETILTTVTDQYPHLRKKKWMLVTGCTTFLFLCGLSLCTDAGQYVMKLLDNYAVGTAVFLFAILEAISIMWIYGHRNFCEDIKFMLGRGVGIFWKVTWCFTAPVLLVAIFVYGNVLLSLDGDGSGTGIPLWGNAIGWVLAAICLIQIPIWMIVTIKNTKGDSLIEKVRRSFKPSGDWGPRDQEIREKWQDVKGMGDPRLPCKTPTQRATGLPQAENGHINRAFEMTEITRF</sequence>
<feature type="transmembrane region" description="Helical" evidence="16">
    <location>
        <begin position="6"/>
        <end position="33"/>
    </location>
</feature>
<feature type="transmembrane region" description="Helical" evidence="16">
    <location>
        <begin position="118"/>
        <end position="139"/>
    </location>
</feature>